<evidence type="ECO:0000313" key="5">
    <source>
        <dbReference type="Proteomes" id="UP000291866"/>
    </source>
</evidence>
<dbReference type="InterPro" id="IPR043129">
    <property type="entry name" value="ATPase_NBD"/>
</dbReference>
<evidence type="ECO:0000313" key="4">
    <source>
        <dbReference type="EMBL" id="TBX89696.1"/>
    </source>
</evidence>
<dbReference type="EMBL" id="SJLU01000012">
    <property type="protein sequence ID" value="TBX89696.1"/>
    <property type="molecule type" value="Genomic_DNA"/>
</dbReference>
<evidence type="ECO:0000256" key="3">
    <source>
        <dbReference type="RuleBase" id="RU004046"/>
    </source>
</evidence>
<comment type="similarity">
    <text evidence="3">Belongs to the bacterial glucokinase family.</text>
</comment>
<name>A0A8G2IX55_RHILV</name>
<keyword evidence="2" id="KW-0418">Kinase</keyword>
<evidence type="ECO:0000256" key="2">
    <source>
        <dbReference type="ARBA" id="ARBA00022777"/>
    </source>
</evidence>
<protein>
    <submittedName>
        <fullName evidence="4">Uncharacterized protein</fullName>
    </submittedName>
</protein>
<dbReference type="InterPro" id="IPR050201">
    <property type="entry name" value="Bacterial_glucokinase"/>
</dbReference>
<gene>
    <name evidence="4" type="ORF">E0H31_22975</name>
</gene>
<dbReference type="GO" id="GO:0006096">
    <property type="term" value="P:glycolytic process"/>
    <property type="evidence" value="ECO:0007669"/>
    <property type="project" value="InterPro"/>
</dbReference>
<proteinExistence type="inferred from homology"/>
<reference evidence="4 5" key="1">
    <citation type="submission" date="2019-02" db="EMBL/GenBank/DDBJ databases">
        <title>The competitiveness to form nodules shapes the capacities of Rhizobium leguminosarum sv viciae communities to promote symbiosis with specific hosts.</title>
        <authorList>
            <person name="Boivin S."/>
            <person name="Lepetit M."/>
        </authorList>
    </citation>
    <scope>NUCLEOTIDE SEQUENCE [LARGE SCALE GENOMIC DNA]</scope>
    <source>
        <strain evidence="4 5">SPF4F3</strain>
    </source>
</reference>
<dbReference type="InterPro" id="IPR003836">
    <property type="entry name" value="Glucokinase"/>
</dbReference>
<dbReference type="SUPFAM" id="SSF53067">
    <property type="entry name" value="Actin-like ATPase domain"/>
    <property type="match status" value="1"/>
</dbReference>
<dbReference type="CDD" id="cd24008">
    <property type="entry name" value="ASKHA_NBD_GLK"/>
    <property type="match status" value="1"/>
</dbReference>
<accession>A0A8G2IX55</accession>
<dbReference type="GO" id="GO:0005536">
    <property type="term" value="F:D-glucose binding"/>
    <property type="evidence" value="ECO:0007669"/>
    <property type="project" value="InterPro"/>
</dbReference>
<dbReference type="Pfam" id="PF02685">
    <property type="entry name" value="Glucokinase"/>
    <property type="match status" value="1"/>
</dbReference>
<dbReference type="GO" id="GO:0004340">
    <property type="term" value="F:glucokinase activity"/>
    <property type="evidence" value="ECO:0007669"/>
    <property type="project" value="InterPro"/>
</dbReference>
<dbReference type="PANTHER" id="PTHR47690:SF1">
    <property type="entry name" value="GLUCOKINASE"/>
    <property type="match status" value="1"/>
</dbReference>
<dbReference type="GO" id="GO:0005829">
    <property type="term" value="C:cytosol"/>
    <property type="evidence" value="ECO:0007669"/>
    <property type="project" value="TreeGrafter"/>
</dbReference>
<keyword evidence="1" id="KW-0808">Transferase</keyword>
<comment type="caution">
    <text evidence="4">The sequence shown here is derived from an EMBL/GenBank/DDBJ whole genome shotgun (WGS) entry which is preliminary data.</text>
</comment>
<dbReference type="RefSeq" id="WP_028743356.1">
    <property type="nucleotide sequence ID" value="NZ_SJLU01000012.1"/>
</dbReference>
<organism evidence="4 5">
    <name type="scientific">Rhizobium leguminosarum bv. viciae</name>
    <dbReference type="NCBI Taxonomy" id="387"/>
    <lineage>
        <taxon>Bacteria</taxon>
        <taxon>Pseudomonadati</taxon>
        <taxon>Pseudomonadota</taxon>
        <taxon>Alphaproteobacteria</taxon>
        <taxon>Hyphomicrobiales</taxon>
        <taxon>Rhizobiaceae</taxon>
        <taxon>Rhizobium/Agrobacterium group</taxon>
        <taxon>Rhizobium</taxon>
    </lineage>
</organism>
<dbReference type="PANTHER" id="PTHR47690">
    <property type="entry name" value="GLUCOKINASE"/>
    <property type="match status" value="1"/>
</dbReference>
<dbReference type="GO" id="GO:0005524">
    <property type="term" value="F:ATP binding"/>
    <property type="evidence" value="ECO:0007669"/>
    <property type="project" value="InterPro"/>
</dbReference>
<sequence length="319" mass="33997">MSTLSDRHAIVGEIGSTHLRFALADVDELTMDHYVSFRTSDFDSIELALNAYLISLPCRPGRMSLAVAGDVAEGQAHLAHLPWIFTDKRLQDAFGVPVVNLMSDIRAVSLAVPLLAEHELLRVAATVSPQPGPKAVVLIERDIETAIIVPNGRDWKVTCGRAADITFGVEDADELLVLNTIRSHPGRITVGKILTSTGLAALHDALRLRAGLNPSGWNISEITTAASLDERDPFAKEAVERFAAWLGRFAGDLAAAYGASGGVYLVGSLPNDLRDFLTDGPFRASFARAGGPSGFASTVPVYIVKAFNVGLRGATLALS</sequence>
<dbReference type="AlphaFoldDB" id="A0A8G2IX55"/>
<dbReference type="Gene3D" id="3.30.420.40">
    <property type="match status" value="1"/>
</dbReference>
<dbReference type="Proteomes" id="UP000291866">
    <property type="component" value="Unassembled WGS sequence"/>
</dbReference>
<dbReference type="Gene3D" id="3.40.367.20">
    <property type="match status" value="1"/>
</dbReference>
<evidence type="ECO:0000256" key="1">
    <source>
        <dbReference type="ARBA" id="ARBA00022679"/>
    </source>
</evidence>